<proteinExistence type="predicted"/>
<name>A0A0F9HK01_9ZZZZ</name>
<evidence type="ECO:0000313" key="1">
    <source>
        <dbReference type="EMBL" id="KKM15487.1"/>
    </source>
</evidence>
<dbReference type="AlphaFoldDB" id="A0A0F9HK01"/>
<comment type="caution">
    <text evidence="1">The sequence shown here is derived from an EMBL/GenBank/DDBJ whole genome shotgun (WGS) entry which is preliminary data.</text>
</comment>
<accession>A0A0F9HK01</accession>
<gene>
    <name evidence="1" type="ORF">LCGC14_1695610</name>
</gene>
<sequence length="68" mass="7964">MKMLVPFELDEKDRKAIALFYKEKGLSDEGICTLWITMAVEAALDDVLEKLDEHERKKGMKARPKRKR</sequence>
<dbReference type="EMBL" id="LAZR01014896">
    <property type="protein sequence ID" value="KKM15487.1"/>
    <property type="molecule type" value="Genomic_DNA"/>
</dbReference>
<protein>
    <submittedName>
        <fullName evidence="1">Uncharacterized protein</fullName>
    </submittedName>
</protein>
<organism evidence="1">
    <name type="scientific">marine sediment metagenome</name>
    <dbReference type="NCBI Taxonomy" id="412755"/>
    <lineage>
        <taxon>unclassified sequences</taxon>
        <taxon>metagenomes</taxon>
        <taxon>ecological metagenomes</taxon>
    </lineage>
</organism>
<reference evidence="1" key="1">
    <citation type="journal article" date="2015" name="Nature">
        <title>Complex archaea that bridge the gap between prokaryotes and eukaryotes.</title>
        <authorList>
            <person name="Spang A."/>
            <person name="Saw J.H."/>
            <person name="Jorgensen S.L."/>
            <person name="Zaremba-Niedzwiedzka K."/>
            <person name="Martijn J."/>
            <person name="Lind A.E."/>
            <person name="van Eijk R."/>
            <person name="Schleper C."/>
            <person name="Guy L."/>
            <person name="Ettema T.J."/>
        </authorList>
    </citation>
    <scope>NUCLEOTIDE SEQUENCE</scope>
</reference>